<dbReference type="Proteomes" id="UP001611450">
    <property type="component" value="Unassembled WGS sequence"/>
</dbReference>
<sequence length="519" mass="57139">MTDNGRALMRRHVVARAAVVAVSGLVLAGMTTVSVAVAEPGCALVGTVGTPEVTVDESTAGLETLAPAAVDLPDQVYFRTTSESFNRRWTFAHRDGHVYVKEAAARGGWRTVALPGCLEGRVVGVSADDDEVMMLDTDGRFFTMDHALSAPRDWNWSSRYGVPLWTGPGNSLPPDTLTWSWSVLSPTEDRVWRDTAGNDHPVGGAKVSHVFALTHDGLRVHYVDPWLPVDHSYEMGTPYGGRFRAVALSTSASTSLIVNRFGDFYTRLYDFDISGADKVFFRYSYRDQRGLPEAPDMLAERADGHYAAIQLPAPDWTRQPKIPGLITDRISIHKTGTGSSSRELRVEGRDNGRNGFWTKRLTDESWMFVPTDQPLAGKVLENAPEDRSLDTLAAPSPYDYEGVSAQGWSARVHAFDVAVTPTPMRIEFSDGNTLDLILHTVDGLRQAPQPPGITDRPRRFDGTIEVPSRLLADLDAQPAVVAKFIRTMLGGDQFADTPVDVTEDRFHLGLWDLTLDRSR</sequence>
<organism evidence="1 2">
    <name type="scientific">Nocardia beijingensis</name>
    <dbReference type="NCBI Taxonomy" id="95162"/>
    <lineage>
        <taxon>Bacteria</taxon>
        <taxon>Bacillati</taxon>
        <taxon>Actinomycetota</taxon>
        <taxon>Actinomycetes</taxon>
        <taxon>Mycobacteriales</taxon>
        <taxon>Nocardiaceae</taxon>
        <taxon>Nocardia</taxon>
    </lineage>
</organism>
<comment type="caution">
    <text evidence="1">The sequence shown here is derived from an EMBL/GenBank/DDBJ whole genome shotgun (WGS) entry which is preliminary data.</text>
</comment>
<gene>
    <name evidence="1" type="ORF">ACH47G_10645</name>
</gene>
<name>A0ABW7WDA3_9NOCA</name>
<reference evidence="1 2" key="1">
    <citation type="submission" date="2024-10" db="EMBL/GenBank/DDBJ databases">
        <title>The Natural Products Discovery Center: Release of the First 8490 Sequenced Strains for Exploring Actinobacteria Biosynthetic Diversity.</title>
        <authorList>
            <person name="Kalkreuter E."/>
            <person name="Kautsar S.A."/>
            <person name="Yang D."/>
            <person name="Bader C.D."/>
            <person name="Teijaro C.N."/>
            <person name="Fluegel L."/>
            <person name="Davis C.M."/>
            <person name="Simpson J.R."/>
            <person name="Lauterbach L."/>
            <person name="Steele A.D."/>
            <person name="Gui C."/>
            <person name="Meng S."/>
            <person name="Li G."/>
            <person name="Viehrig K."/>
            <person name="Ye F."/>
            <person name="Su P."/>
            <person name="Kiefer A.F."/>
            <person name="Nichols A."/>
            <person name="Cepeda A.J."/>
            <person name="Yan W."/>
            <person name="Fan B."/>
            <person name="Jiang Y."/>
            <person name="Adhikari A."/>
            <person name="Zheng C.-J."/>
            <person name="Schuster L."/>
            <person name="Cowan T.M."/>
            <person name="Smanski M.J."/>
            <person name="Chevrette M.G."/>
            <person name="De Carvalho L.P.S."/>
            <person name="Shen B."/>
        </authorList>
    </citation>
    <scope>NUCLEOTIDE SEQUENCE [LARGE SCALE GENOMIC DNA]</scope>
    <source>
        <strain evidence="1 2">NPDC019626</strain>
    </source>
</reference>
<dbReference type="EMBL" id="JBIRXV010000001">
    <property type="protein sequence ID" value="MFI2320939.1"/>
    <property type="molecule type" value="Genomic_DNA"/>
</dbReference>
<accession>A0ABW7WDA3</accession>
<keyword evidence="2" id="KW-1185">Reference proteome</keyword>
<dbReference type="InterPro" id="IPR006311">
    <property type="entry name" value="TAT_signal"/>
</dbReference>
<evidence type="ECO:0000313" key="1">
    <source>
        <dbReference type="EMBL" id="MFI2320939.1"/>
    </source>
</evidence>
<proteinExistence type="predicted"/>
<protein>
    <submittedName>
        <fullName evidence="1">Uncharacterized protein</fullName>
    </submittedName>
</protein>
<dbReference type="RefSeq" id="WP_396944772.1">
    <property type="nucleotide sequence ID" value="NZ_JBIRXV010000001.1"/>
</dbReference>
<dbReference type="PROSITE" id="PS51318">
    <property type="entry name" value="TAT"/>
    <property type="match status" value="1"/>
</dbReference>
<evidence type="ECO:0000313" key="2">
    <source>
        <dbReference type="Proteomes" id="UP001611450"/>
    </source>
</evidence>